<comment type="function">
    <text evidence="7">Part of the tripartite ATP-independent periplasmic (TRAP) transport system.</text>
</comment>
<dbReference type="GO" id="GO:0022857">
    <property type="term" value="F:transmembrane transporter activity"/>
    <property type="evidence" value="ECO:0007669"/>
    <property type="project" value="UniProtKB-UniRule"/>
</dbReference>
<evidence type="ECO:0000256" key="1">
    <source>
        <dbReference type="ARBA" id="ARBA00004651"/>
    </source>
</evidence>
<comment type="subunit">
    <text evidence="7">The complex comprises the extracytoplasmic solute receptor protein and the two transmembrane proteins.</text>
</comment>
<keyword evidence="6 7" id="KW-0472">Membrane</keyword>
<comment type="similarity">
    <text evidence="7">Belongs to the TRAP transporter small permease family.</text>
</comment>
<keyword evidence="7" id="KW-0997">Cell inner membrane</keyword>
<dbReference type="Proteomes" id="UP000245911">
    <property type="component" value="Unassembled WGS sequence"/>
</dbReference>
<protein>
    <recommendedName>
        <fullName evidence="7">TRAP transporter small permease protein</fullName>
    </recommendedName>
</protein>
<evidence type="ECO:0000256" key="2">
    <source>
        <dbReference type="ARBA" id="ARBA00022448"/>
    </source>
</evidence>
<dbReference type="OrthoDB" id="8456618at2"/>
<dbReference type="Pfam" id="PF04290">
    <property type="entry name" value="DctQ"/>
    <property type="match status" value="1"/>
</dbReference>
<comment type="subcellular location">
    <subcellularLocation>
        <location evidence="7">Cell inner membrane</location>
        <topology evidence="7">Multi-pass membrane protein</topology>
    </subcellularLocation>
    <subcellularLocation>
        <location evidence="1">Cell membrane</location>
        <topology evidence="1">Multi-pass membrane protein</topology>
    </subcellularLocation>
</comment>
<dbReference type="AlphaFoldDB" id="A0A2T8HZ38"/>
<comment type="caution">
    <text evidence="9">The sequence shown here is derived from an EMBL/GenBank/DDBJ whole genome shotgun (WGS) entry which is preliminary data.</text>
</comment>
<feature type="domain" description="Tripartite ATP-independent periplasmic transporters DctQ component" evidence="8">
    <location>
        <begin position="28"/>
        <end position="147"/>
    </location>
</feature>
<name>A0A2T8HZ38_9RHOB</name>
<proteinExistence type="inferred from homology"/>
<evidence type="ECO:0000256" key="7">
    <source>
        <dbReference type="RuleBase" id="RU369079"/>
    </source>
</evidence>
<evidence type="ECO:0000256" key="3">
    <source>
        <dbReference type="ARBA" id="ARBA00022475"/>
    </source>
</evidence>
<evidence type="ECO:0000256" key="5">
    <source>
        <dbReference type="ARBA" id="ARBA00022989"/>
    </source>
</evidence>
<feature type="transmembrane region" description="Helical" evidence="7">
    <location>
        <begin position="20"/>
        <end position="40"/>
    </location>
</feature>
<accession>A0A2T8HZ38</accession>
<keyword evidence="10" id="KW-1185">Reference proteome</keyword>
<evidence type="ECO:0000256" key="6">
    <source>
        <dbReference type="ARBA" id="ARBA00023136"/>
    </source>
</evidence>
<dbReference type="RefSeq" id="WP_116557123.1">
    <property type="nucleotide sequence ID" value="NZ_QDKM01000001.1"/>
</dbReference>
<keyword evidence="5 7" id="KW-1133">Transmembrane helix</keyword>
<evidence type="ECO:0000313" key="10">
    <source>
        <dbReference type="Proteomes" id="UP000245911"/>
    </source>
</evidence>
<dbReference type="InterPro" id="IPR055348">
    <property type="entry name" value="DctQ"/>
</dbReference>
<dbReference type="GO" id="GO:0005886">
    <property type="term" value="C:plasma membrane"/>
    <property type="evidence" value="ECO:0007669"/>
    <property type="project" value="UniProtKB-SubCell"/>
</dbReference>
<evidence type="ECO:0000259" key="8">
    <source>
        <dbReference type="Pfam" id="PF04290"/>
    </source>
</evidence>
<feature type="transmembrane region" description="Helical" evidence="7">
    <location>
        <begin position="136"/>
        <end position="155"/>
    </location>
</feature>
<feature type="transmembrane region" description="Helical" evidence="7">
    <location>
        <begin position="91"/>
        <end position="116"/>
    </location>
</feature>
<dbReference type="EMBL" id="QDKM01000001">
    <property type="protein sequence ID" value="PVH30700.1"/>
    <property type="molecule type" value="Genomic_DNA"/>
</dbReference>
<keyword evidence="3" id="KW-1003">Cell membrane</keyword>
<gene>
    <name evidence="9" type="ORF">DDE20_04075</name>
</gene>
<reference evidence="9 10" key="1">
    <citation type="submission" date="2018-04" db="EMBL/GenBank/DDBJ databases">
        <title>Pararhodobacter oceanense sp. nov., isolated from marine intertidal sediment.</title>
        <authorList>
            <person name="Wang X.-L."/>
            <person name="Du Z.-J."/>
        </authorList>
    </citation>
    <scope>NUCLEOTIDE SEQUENCE [LARGE SCALE GENOMIC DNA]</scope>
    <source>
        <strain evidence="9 10">AM505</strain>
    </source>
</reference>
<sequence length="171" mass="18229">MILARLHRYCVALGKPTAVIGILGLMLIAVITILAVVARAVFNHPLVWSHDAASLIIIIVVASCFPTGVLQRKHIAIEFLGAALGQRANRWLTAFGAAVTTLALAGLAWQLTGFAIQETQGHGSTIVMRIPTGPVWWLAAIVVWAAVPMQILVTLQAITGTLSRQTDGDHV</sequence>
<feature type="transmembrane region" description="Helical" evidence="7">
    <location>
        <begin position="52"/>
        <end position="70"/>
    </location>
</feature>
<keyword evidence="4 7" id="KW-0812">Transmembrane</keyword>
<keyword evidence="2 7" id="KW-0813">Transport</keyword>
<evidence type="ECO:0000256" key="4">
    <source>
        <dbReference type="ARBA" id="ARBA00022692"/>
    </source>
</evidence>
<organism evidence="9 10">
    <name type="scientific">Pararhodobacter oceanensis</name>
    <dbReference type="NCBI Taxonomy" id="2172121"/>
    <lineage>
        <taxon>Bacteria</taxon>
        <taxon>Pseudomonadati</taxon>
        <taxon>Pseudomonadota</taxon>
        <taxon>Alphaproteobacteria</taxon>
        <taxon>Rhodobacterales</taxon>
        <taxon>Paracoccaceae</taxon>
        <taxon>Pararhodobacter</taxon>
    </lineage>
</organism>
<evidence type="ECO:0000313" key="9">
    <source>
        <dbReference type="EMBL" id="PVH30700.1"/>
    </source>
</evidence>